<organism evidence="2 3">
    <name type="scientific">Kribbella antibiotica</name>
    <dbReference type="NCBI Taxonomy" id="190195"/>
    <lineage>
        <taxon>Bacteria</taxon>
        <taxon>Bacillati</taxon>
        <taxon>Actinomycetota</taxon>
        <taxon>Actinomycetes</taxon>
        <taxon>Propionibacteriales</taxon>
        <taxon>Kribbellaceae</taxon>
        <taxon>Kribbella</taxon>
    </lineage>
</organism>
<gene>
    <name evidence="2" type="ORF">E1263_20010</name>
</gene>
<dbReference type="RefSeq" id="WP_132169533.1">
    <property type="nucleotide sequence ID" value="NZ_SMKX01000055.1"/>
</dbReference>
<evidence type="ECO:0000256" key="1">
    <source>
        <dbReference type="SAM" id="MobiDB-lite"/>
    </source>
</evidence>
<feature type="region of interest" description="Disordered" evidence="1">
    <location>
        <begin position="19"/>
        <end position="55"/>
    </location>
</feature>
<evidence type="ECO:0000313" key="3">
    <source>
        <dbReference type="Proteomes" id="UP000295124"/>
    </source>
</evidence>
<protein>
    <submittedName>
        <fullName evidence="2">Uncharacterized protein</fullName>
    </submittedName>
</protein>
<evidence type="ECO:0000313" key="2">
    <source>
        <dbReference type="EMBL" id="TDD58302.1"/>
    </source>
</evidence>
<dbReference type="AlphaFoldDB" id="A0A4R4ZN50"/>
<dbReference type="OrthoDB" id="3826126at2"/>
<dbReference type="EMBL" id="SMKX01000055">
    <property type="protein sequence ID" value="TDD58302.1"/>
    <property type="molecule type" value="Genomic_DNA"/>
</dbReference>
<dbReference type="Proteomes" id="UP000295124">
    <property type="component" value="Unassembled WGS sequence"/>
</dbReference>
<sequence length="201" mass="20949">MLLTTALVCSLAACGGKDDKSSGLPTLTPDPTKSSSTPSSTPTPPTPTALPTTSTQKYGGLTVILNHPNPPANSDDVFAAYDNFERAANKTAATNVEDPTLTKYAVGAALTTIRGHLADQKSKKVVTGGQVRLTTKVETFGAIAALTTCLDQSKSVLVRANGTTYVGPGAKKFPRIKIVVILGPLDSQWKVTGYNVKGEKC</sequence>
<comment type="caution">
    <text evidence="2">The sequence shown here is derived from an EMBL/GenBank/DDBJ whole genome shotgun (WGS) entry which is preliminary data.</text>
</comment>
<feature type="compositionally biased region" description="Low complexity" evidence="1">
    <location>
        <begin position="24"/>
        <end position="40"/>
    </location>
</feature>
<reference evidence="2 3" key="1">
    <citation type="submission" date="2019-03" db="EMBL/GenBank/DDBJ databases">
        <title>Draft genome sequences of novel Actinobacteria.</title>
        <authorList>
            <person name="Sahin N."/>
            <person name="Ay H."/>
            <person name="Saygin H."/>
        </authorList>
    </citation>
    <scope>NUCLEOTIDE SEQUENCE [LARGE SCALE GENOMIC DNA]</scope>
    <source>
        <strain evidence="2 3">JCM 13523</strain>
    </source>
</reference>
<proteinExistence type="predicted"/>
<name>A0A4R4ZN50_9ACTN</name>
<keyword evidence="3" id="KW-1185">Reference proteome</keyword>
<accession>A0A4R4ZN50</accession>